<evidence type="ECO:0000313" key="3">
    <source>
        <dbReference type="Proteomes" id="UP000002059"/>
    </source>
</evidence>
<reference evidence="2 3" key="1">
    <citation type="journal article" date="2011" name="PLoS Genet.">
        <title>Comparative genomic analysis of human fungal pathogens causing paracoccidioidomycosis.</title>
        <authorList>
            <person name="Desjardins C.A."/>
            <person name="Champion M.D."/>
            <person name="Holder J.W."/>
            <person name="Muszewska A."/>
            <person name="Goldberg J."/>
            <person name="Bailao A.M."/>
            <person name="Brigido M.M."/>
            <person name="Ferreira M.E."/>
            <person name="Garcia A.M."/>
            <person name="Grynberg M."/>
            <person name="Gujja S."/>
            <person name="Heiman D.I."/>
            <person name="Henn M.R."/>
            <person name="Kodira C.D."/>
            <person name="Leon-Narvaez H."/>
            <person name="Longo L.V."/>
            <person name="Ma L.J."/>
            <person name="Malavazi I."/>
            <person name="Matsuo A.L."/>
            <person name="Morais F.V."/>
            <person name="Pereira M."/>
            <person name="Rodriguez-Brito S."/>
            <person name="Sakthikumar S."/>
            <person name="Salem-Izacc S.M."/>
            <person name="Sykes S.M."/>
            <person name="Teixeira M.M."/>
            <person name="Vallejo M.C."/>
            <person name="Walter M.E."/>
            <person name="Yandava C."/>
            <person name="Young S."/>
            <person name="Zeng Q."/>
            <person name="Zucker J."/>
            <person name="Felipe M.S."/>
            <person name="Goldman G.H."/>
            <person name="Haas B.J."/>
            <person name="McEwen J.G."/>
            <person name="Nino-Vega G."/>
            <person name="Puccia R."/>
            <person name="San-Blas G."/>
            <person name="Soares C.M."/>
            <person name="Birren B.W."/>
            <person name="Cuomo C.A."/>
        </authorList>
    </citation>
    <scope>NUCLEOTIDE SEQUENCE [LARGE SCALE GENOMIC DNA]</scope>
    <source>
        <strain evidence="3">ATCC MYA-826 / Pb01</strain>
    </source>
</reference>
<feature type="compositionally biased region" description="Polar residues" evidence="1">
    <location>
        <begin position="1"/>
        <end position="35"/>
    </location>
</feature>
<dbReference type="EMBL" id="KN293999">
    <property type="protein sequence ID" value="KGQ01591.1"/>
    <property type="molecule type" value="Genomic_DNA"/>
</dbReference>
<protein>
    <submittedName>
        <fullName evidence="2">Uncharacterized protein</fullName>
    </submittedName>
</protein>
<accession>A0A0A2V1C0</accession>
<evidence type="ECO:0000256" key="1">
    <source>
        <dbReference type="SAM" id="MobiDB-lite"/>
    </source>
</evidence>
<keyword evidence="3" id="KW-1185">Reference proteome</keyword>
<gene>
    <name evidence="2" type="ORF">PAAG_11719</name>
</gene>
<dbReference type="GeneID" id="26970620"/>
<organism evidence="2 3">
    <name type="scientific">Paracoccidioides lutzii (strain ATCC MYA-826 / Pb01)</name>
    <name type="common">Paracoccidioides brasiliensis</name>
    <dbReference type="NCBI Taxonomy" id="502779"/>
    <lineage>
        <taxon>Eukaryota</taxon>
        <taxon>Fungi</taxon>
        <taxon>Dikarya</taxon>
        <taxon>Ascomycota</taxon>
        <taxon>Pezizomycotina</taxon>
        <taxon>Eurotiomycetes</taxon>
        <taxon>Eurotiomycetidae</taxon>
        <taxon>Onygenales</taxon>
        <taxon>Ajellomycetaceae</taxon>
        <taxon>Paracoccidioides</taxon>
    </lineage>
</organism>
<sequence length="70" mass="7372">MVQSIPQVSSAADSATTSGKTSSKIGVGHLQNSWDGPSKDKNDGLCNDLSAKAIHADFSKALNYLPNCRH</sequence>
<dbReference type="AlphaFoldDB" id="A0A0A2V1C0"/>
<evidence type="ECO:0000313" key="2">
    <source>
        <dbReference type="EMBL" id="KGQ01591.1"/>
    </source>
</evidence>
<dbReference type="HOGENOM" id="CLU_2758474_0_0_1"/>
<dbReference type="Proteomes" id="UP000002059">
    <property type="component" value="Partially assembled WGS sequence"/>
</dbReference>
<name>A0A0A2V1C0_PARBA</name>
<feature type="region of interest" description="Disordered" evidence="1">
    <location>
        <begin position="1"/>
        <end position="46"/>
    </location>
</feature>
<dbReference type="KEGG" id="pbl:PAAG_11719"/>
<dbReference type="RefSeq" id="XP_015703104.1">
    <property type="nucleotide sequence ID" value="XM_015847315.1"/>
</dbReference>
<proteinExistence type="predicted"/>
<dbReference type="VEuPathDB" id="FungiDB:PAAG_11719"/>